<dbReference type="RefSeq" id="XP_033522950.1">
    <property type="nucleotide sequence ID" value="XM_033672950.1"/>
</dbReference>
<reference evidence="2" key="1">
    <citation type="journal article" date="2020" name="Stud. Mycol.">
        <title>101 Dothideomycetes genomes: a test case for predicting lifestyles and emergence of pathogens.</title>
        <authorList>
            <person name="Haridas S."/>
            <person name="Albert R."/>
            <person name="Binder M."/>
            <person name="Bloem J."/>
            <person name="Labutti K."/>
            <person name="Salamov A."/>
            <person name="Andreopoulos B."/>
            <person name="Baker S."/>
            <person name="Barry K."/>
            <person name="Bills G."/>
            <person name="Bluhm B."/>
            <person name="Cannon C."/>
            <person name="Castanera R."/>
            <person name="Culley D."/>
            <person name="Daum C."/>
            <person name="Ezra D."/>
            <person name="Gonzalez J."/>
            <person name="Henrissat B."/>
            <person name="Kuo A."/>
            <person name="Liang C."/>
            <person name="Lipzen A."/>
            <person name="Lutzoni F."/>
            <person name="Magnuson J."/>
            <person name="Mondo S."/>
            <person name="Nolan M."/>
            <person name="Ohm R."/>
            <person name="Pangilinan J."/>
            <person name="Park H.-J."/>
            <person name="Ramirez L."/>
            <person name="Alfaro M."/>
            <person name="Sun H."/>
            <person name="Tritt A."/>
            <person name="Yoshinaga Y."/>
            <person name="Zwiers L.-H."/>
            <person name="Turgeon B."/>
            <person name="Goodwin S."/>
            <person name="Spatafora J."/>
            <person name="Crous P."/>
            <person name="Grigoriev I."/>
        </authorList>
    </citation>
    <scope>NUCLEOTIDE SEQUENCE</scope>
    <source>
        <strain evidence="2">CBS 119687</strain>
    </source>
</reference>
<dbReference type="Proteomes" id="UP000799771">
    <property type="component" value="Unassembled WGS sequence"/>
</dbReference>
<organism evidence="2 3">
    <name type="scientific">Dothidotthia symphoricarpi CBS 119687</name>
    <dbReference type="NCBI Taxonomy" id="1392245"/>
    <lineage>
        <taxon>Eukaryota</taxon>
        <taxon>Fungi</taxon>
        <taxon>Dikarya</taxon>
        <taxon>Ascomycota</taxon>
        <taxon>Pezizomycotina</taxon>
        <taxon>Dothideomycetes</taxon>
        <taxon>Pleosporomycetidae</taxon>
        <taxon>Pleosporales</taxon>
        <taxon>Dothidotthiaceae</taxon>
        <taxon>Dothidotthia</taxon>
    </lineage>
</organism>
<evidence type="ECO:0000256" key="1">
    <source>
        <dbReference type="SAM" id="MobiDB-lite"/>
    </source>
</evidence>
<dbReference type="GeneID" id="54413382"/>
<keyword evidence="3" id="KW-1185">Reference proteome</keyword>
<evidence type="ECO:0000313" key="2">
    <source>
        <dbReference type="EMBL" id="KAF2128561.1"/>
    </source>
</evidence>
<dbReference type="EMBL" id="ML977508">
    <property type="protein sequence ID" value="KAF2128561.1"/>
    <property type="molecule type" value="Genomic_DNA"/>
</dbReference>
<evidence type="ECO:0000313" key="3">
    <source>
        <dbReference type="Proteomes" id="UP000799771"/>
    </source>
</evidence>
<sequence>MSSNEVNVASAALAIAVVALVIAAGQLLQQLFGTADGYRRCQRSVIGGWSKLVRRRFMWSSFRLEVRVTTPHFEICPLDKAQRLSMRIPSGISVDKDSTQRIAITGSDDSRRRTFSRAQSSPSASFEDDEDEDAVSWSLLLVALHNRQQLQLMNATQALYYFNSGVCSSQINPKQYASINPKNAILCVNPKTRSWDLMPPDVVRPVASTTLGTLISMAHRMGMVWVDLIPREGKLRAEGFGQSLSATLMRGMGIVVEYNVEPSLRPTHHQTIYSSLYVPSSDADKMACGIIPGNELMHTYDIHVRSGDHDPDTKLIAKALGVMGVGNPAIDAISQSVHHANSGHHWPAFVDLLGMWSDWLPFPETPINSVLSPVGHRIYTMGEAYEARVVWRWILQEQEAPSVFKQRVLQFYNAWALKEPRQFYGYYKLTGNALENRKSISFFKSMYDETTVYFSMLFGTKTPFYTDLVASHINANAHSLRRADEHVKAGTSRNDGRVGRNLWDTLFTERAFIYVDNIPEVVEFMRLRHDFSADVIEDAWWMLMLRAQCWEMGVDRIVQKSCVPSSYYNSPTRVYIL</sequence>
<dbReference type="OrthoDB" id="5227693at2759"/>
<gene>
    <name evidence="2" type="ORF">P153DRAFT_432186</name>
</gene>
<name>A0A6A6ACU2_9PLEO</name>
<protein>
    <submittedName>
        <fullName evidence="2">Uncharacterized protein</fullName>
    </submittedName>
</protein>
<feature type="region of interest" description="Disordered" evidence="1">
    <location>
        <begin position="108"/>
        <end position="129"/>
    </location>
</feature>
<dbReference type="AlphaFoldDB" id="A0A6A6ACU2"/>
<accession>A0A6A6ACU2</accession>
<proteinExistence type="predicted"/>